<dbReference type="Pfam" id="PF01206">
    <property type="entry name" value="TusA"/>
    <property type="match status" value="1"/>
</dbReference>
<dbReference type="PROSITE" id="PS01148">
    <property type="entry name" value="UPF0033"/>
    <property type="match status" value="1"/>
</dbReference>
<organism evidence="3 4">
    <name type="scientific">Uliginosibacterium aquaticum</name>
    <dbReference type="NCBI Taxonomy" id="2731212"/>
    <lineage>
        <taxon>Bacteria</taxon>
        <taxon>Pseudomonadati</taxon>
        <taxon>Pseudomonadota</taxon>
        <taxon>Betaproteobacteria</taxon>
        <taxon>Rhodocyclales</taxon>
        <taxon>Zoogloeaceae</taxon>
        <taxon>Uliginosibacterium</taxon>
    </lineage>
</organism>
<keyword evidence="4" id="KW-1185">Reference proteome</keyword>
<comment type="similarity">
    <text evidence="1">Belongs to the sulfur carrier protein TusA family.</text>
</comment>
<feature type="domain" description="UPF0033" evidence="2">
    <location>
        <begin position="7"/>
        <end position="31"/>
    </location>
</feature>
<dbReference type="InterPro" id="IPR036868">
    <property type="entry name" value="TusA-like_sf"/>
</dbReference>
<dbReference type="PANTHER" id="PTHR33279:SF6">
    <property type="entry name" value="SULFUR CARRIER PROTEIN YEDF-RELATED"/>
    <property type="match status" value="1"/>
</dbReference>
<gene>
    <name evidence="3" type="ORF">HJ583_010095</name>
</gene>
<dbReference type="Gene3D" id="3.30.110.40">
    <property type="entry name" value="TusA-like domain"/>
    <property type="match status" value="1"/>
</dbReference>
<dbReference type="CDD" id="cd00291">
    <property type="entry name" value="SirA_YedF_YeeD"/>
    <property type="match status" value="1"/>
</dbReference>
<evidence type="ECO:0000313" key="4">
    <source>
        <dbReference type="Proteomes" id="UP000778523"/>
    </source>
</evidence>
<sequence>MMSTSELDVRGLKCPLPILRTKKALAGMASGQLLRVLATDPSAKKDFEAFARQTGHELEDQSAADAAEFVFVIRRK</sequence>
<accession>A0ABX2IMV8</accession>
<dbReference type="Proteomes" id="UP000778523">
    <property type="component" value="Unassembled WGS sequence"/>
</dbReference>
<comment type="caution">
    <text evidence="3">The sequence shown here is derived from an EMBL/GenBank/DDBJ whole genome shotgun (WGS) entry which is preliminary data.</text>
</comment>
<dbReference type="InterPro" id="IPR001455">
    <property type="entry name" value="TusA-like"/>
</dbReference>
<dbReference type="SUPFAM" id="SSF64307">
    <property type="entry name" value="SirA-like"/>
    <property type="match status" value="1"/>
</dbReference>
<evidence type="ECO:0000259" key="2">
    <source>
        <dbReference type="PROSITE" id="PS01148"/>
    </source>
</evidence>
<proteinExistence type="inferred from homology"/>
<evidence type="ECO:0000256" key="1">
    <source>
        <dbReference type="ARBA" id="ARBA00008984"/>
    </source>
</evidence>
<dbReference type="EMBL" id="JABCSC020000002">
    <property type="protein sequence ID" value="NSL55375.1"/>
    <property type="molecule type" value="Genomic_DNA"/>
</dbReference>
<dbReference type="PANTHER" id="PTHR33279">
    <property type="entry name" value="SULFUR CARRIER PROTEIN YEDF-RELATED"/>
    <property type="match status" value="1"/>
</dbReference>
<reference evidence="3 4" key="1">
    <citation type="submission" date="2020-06" db="EMBL/GenBank/DDBJ databases">
        <title>Draft genome of Uliginosibacterium sp. IMCC34675.</title>
        <authorList>
            <person name="Song J."/>
        </authorList>
    </citation>
    <scope>NUCLEOTIDE SEQUENCE [LARGE SCALE GENOMIC DNA]</scope>
    <source>
        <strain evidence="3 4">IMCC34675</strain>
    </source>
</reference>
<evidence type="ECO:0000313" key="3">
    <source>
        <dbReference type="EMBL" id="NSL55375.1"/>
    </source>
</evidence>
<protein>
    <submittedName>
        <fullName evidence="3">Sulfurtransferase TusA family protein</fullName>
    </submittedName>
</protein>
<name>A0ABX2IMV8_9RHOO</name>